<evidence type="ECO:0000256" key="5">
    <source>
        <dbReference type="ARBA" id="ARBA00022801"/>
    </source>
</evidence>
<dbReference type="GO" id="GO:0004519">
    <property type="term" value="F:endonuclease activity"/>
    <property type="evidence" value="ECO:0007669"/>
    <property type="project" value="UniProtKB-KW"/>
</dbReference>
<evidence type="ECO:0000256" key="1">
    <source>
        <dbReference type="ARBA" id="ARBA00022679"/>
    </source>
</evidence>
<evidence type="ECO:0000256" key="6">
    <source>
        <dbReference type="ARBA" id="ARBA00022918"/>
    </source>
</evidence>
<keyword evidence="9" id="KW-1185">Reference proteome</keyword>
<proteinExistence type="predicted"/>
<dbReference type="GO" id="GO:0016787">
    <property type="term" value="F:hydrolase activity"/>
    <property type="evidence" value="ECO:0007669"/>
    <property type="project" value="UniProtKB-KW"/>
</dbReference>
<keyword evidence="5" id="KW-0378">Hydrolase</keyword>
<dbReference type="Proteomes" id="UP001234989">
    <property type="component" value="Chromosome 4"/>
</dbReference>
<feature type="domain" description="Reverse transcriptase RNase H-like" evidence="7">
    <location>
        <begin position="55"/>
        <end position="91"/>
    </location>
</feature>
<dbReference type="EMBL" id="CP133615">
    <property type="protein sequence ID" value="WMV25266.1"/>
    <property type="molecule type" value="Genomic_DNA"/>
</dbReference>
<keyword evidence="4" id="KW-0255">Endonuclease</keyword>
<dbReference type="Pfam" id="PF17917">
    <property type="entry name" value="RT_RNaseH"/>
    <property type="match status" value="1"/>
</dbReference>
<organism evidence="8 9">
    <name type="scientific">Solanum verrucosum</name>
    <dbReference type="NCBI Taxonomy" id="315347"/>
    <lineage>
        <taxon>Eukaryota</taxon>
        <taxon>Viridiplantae</taxon>
        <taxon>Streptophyta</taxon>
        <taxon>Embryophyta</taxon>
        <taxon>Tracheophyta</taxon>
        <taxon>Spermatophyta</taxon>
        <taxon>Magnoliopsida</taxon>
        <taxon>eudicotyledons</taxon>
        <taxon>Gunneridae</taxon>
        <taxon>Pentapetalae</taxon>
        <taxon>asterids</taxon>
        <taxon>lamiids</taxon>
        <taxon>Solanales</taxon>
        <taxon>Solanaceae</taxon>
        <taxon>Solanoideae</taxon>
        <taxon>Solaneae</taxon>
        <taxon>Solanum</taxon>
    </lineage>
</organism>
<dbReference type="AlphaFoldDB" id="A0AAF0TMK6"/>
<keyword evidence="3" id="KW-0540">Nuclease</keyword>
<evidence type="ECO:0000313" key="8">
    <source>
        <dbReference type="EMBL" id="WMV25266.1"/>
    </source>
</evidence>
<evidence type="ECO:0000256" key="3">
    <source>
        <dbReference type="ARBA" id="ARBA00022722"/>
    </source>
</evidence>
<evidence type="ECO:0000313" key="9">
    <source>
        <dbReference type="Proteomes" id="UP001234989"/>
    </source>
</evidence>
<dbReference type="GO" id="GO:0003964">
    <property type="term" value="F:RNA-directed DNA polymerase activity"/>
    <property type="evidence" value="ECO:0007669"/>
    <property type="project" value="UniProtKB-KW"/>
</dbReference>
<keyword evidence="6" id="KW-0695">RNA-directed DNA polymerase</keyword>
<gene>
    <name evidence="8" type="ORF">MTR67_018651</name>
</gene>
<keyword evidence="1" id="KW-0808">Transferase</keyword>
<evidence type="ECO:0000256" key="4">
    <source>
        <dbReference type="ARBA" id="ARBA00022759"/>
    </source>
</evidence>
<keyword evidence="2" id="KW-0548">Nucleotidyltransferase</keyword>
<dbReference type="InterPro" id="IPR041373">
    <property type="entry name" value="RT_RNaseH"/>
</dbReference>
<evidence type="ECO:0000259" key="7">
    <source>
        <dbReference type="Pfam" id="PF17917"/>
    </source>
</evidence>
<accession>A0AAF0TMK6</accession>
<sequence length="171" mass="19743">MFPTNLPSLPPDHDIDFGIDVEPRTLLVSVQPYQISPTELKELKDHLHDLLVQHGRVITYASRQLELHAKNYPTHDLELAALVFAFKIWRVIACIEARSSVIEKFWAQRFEDPRLTVIQDKVLSGEARKAILYPEVILKIKGLISVAKVYRLNKLAYFLPVRTTFNLKRLT</sequence>
<name>A0AAF0TMK6_SOLVR</name>
<evidence type="ECO:0000256" key="2">
    <source>
        <dbReference type="ARBA" id="ARBA00022695"/>
    </source>
</evidence>
<dbReference type="InterPro" id="IPR043502">
    <property type="entry name" value="DNA/RNA_pol_sf"/>
</dbReference>
<protein>
    <recommendedName>
        <fullName evidence="7">Reverse transcriptase RNase H-like domain-containing protein</fullName>
    </recommendedName>
</protein>
<dbReference type="SUPFAM" id="SSF56672">
    <property type="entry name" value="DNA/RNA polymerases"/>
    <property type="match status" value="1"/>
</dbReference>
<reference evidence="8" key="1">
    <citation type="submission" date="2023-08" db="EMBL/GenBank/DDBJ databases">
        <title>A de novo genome assembly of Solanum verrucosum Schlechtendal, a Mexican diploid species geographically isolated from the other diploid A-genome species in potato relatives.</title>
        <authorList>
            <person name="Hosaka K."/>
        </authorList>
    </citation>
    <scope>NUCLEOTIDE SEQUENCE</scope>
    <source>
        <tissue evidence="8">Young leaves</tissue>
    </source>
</reference>